<evidence type="ECO:0000313" key="20">
    <source>
        <dbReference type="EMBL" id="KPI40067.1"/>
    </source>
</evidence>
<feature type="compositionally biased region" description="Polar residues" evidence="18">
    <location>
        <begin position="483"/>
        <end position="508"/>
    </location>
</feature>
<feature type="active site" description="Proton acceptor" evidence="15 16">
    <location>
        <position position="149"/>
    </location>
</feature>
<dbReference type="Pfam" id="PF03167">
    <property type="entry name" value="UDG"/>
    <property type="match status" value="1"/>
</dbReference>
<dbReference type="SMART" id="SM00986">
    <property type="entry name" value="UDG"/>
    <property type="match status" value="1"/>
</dbReference>
<feature type="region of interest" description="Disordered" evidence="18">
    <location>
        <begin position="425"/>
        <end position="459"/>
    </location>
</feature>
<dbReference type="GO" id="GO:0042147">
    <property type="term" value="P:retrograde transport, endosome to Golgi"/>
    <property type="evidence" value="ECO:0007669"/>
    <property type="project" value="InterPro"/>
</dbReference>
<dbReference type="InterPro" id="IPR044106">
    <property type="entry name" value="PX_Snx41/Atg20"/>
</dbReference>
<comment type="catalytic activity">
    <reaction evidence="15">
        <text>Hydrolyzes single-stranded DNA or mismatched double-stranded DNA and polynucleotides, releasing free uracil.</text>
        <dbReference type="EC" id="3.2.2.27"/>
    </reaction>
</comment>
<feature type="region of interest" description="Disordered" evidence="18">
    <location>
        <begin position="1"/>
        <end position="57"/>
    </location>
</feature>
<dbReference type="InterPro" id="IPR005122">
    <property type="entry name" value="Uracil-DNA_glycosylase-like"/>
</dbReference>
<dbReference type="InterPro" id="IPR051079">
    <property type="entry name" value="Sorting_Nexin_Autophagy"/>
</dbReference>
<dbReference type="GO" id="GO:0004844">
    <property type="term" value="F:uracil DNA N-glycosylase activity"/>
    <property type="evidence" value="ECO:0007669"/>
    <property type="project" value="UniProtKB-UniRule"/>
</dbReference>
<evidence type="ECO:0000256" key="3">
    <source>
        <dbReference type="ARBA" id="ARBA00010883"/>
    </source>
</evidence>
<dbReference type="NCBIfam" id="TIGR00628">
    <property type="entry name" value="ung"/>
    <property type="match status" value="1"/>
</dbReference>
<evidence type="ECO:0000256" key="2">
    <source>
        <dbReference type="ARBA" id="ARBA00008184"/>
    </source>
</evidence>
<feature type="domain" description="PX" evidence="19">
    <location>
        <begin position="560"/>
        <end position="679"/>
    </location>
</feature>
<sequence>MATLKRKANGTLPSSPVDPKKQKQGSLTSFFGEPKTVSTSTATKSGANGLSSGVAPASGPVPKFDKDKWVASLSSEQKILLKLEIDTLDPTWLAQLKDEITSSSFLELKRFLQKEVDSGKKIFPPLEEVYSWSRHTPFPTVKAVIIGQDPYHNHNQAHGLCFSVRPPTVAPPSLANIFGALEKDIPGFKRPPNKGGLLTPWADQGVLLLNTVLTVRAHEANSHQKKGWEKFTQKVIDVVAKRRDGVVFLAWGKPAQERVVGVNGTKHLVLKGIHPSPLAARAGDFKECGHFRKCNEWLRGRYGFDGEVDWRLDGASSKDIKEPKVEGPVEVAGEPEGGSKDNEPAPKVAEMNGGQAADEFDDDLDAIEAIETLAKSSQLDGEESSRTAKEDSTGTRWVDKPAKSSVHSSQADVNGNYEDEVVETAEGEEELTVQPVDVENPWKDADLSSISSHSSSSCLVATHSRTVVQTGRNMWQDEEDNNPYGSFNPSDPTAGNNSALATPYSENPTSPPAFKADQQPEFLSRPTDLSDDDEAEYNKQQQSGQLPKKGGYDGRIQQILYENPELEILILDAGKSPHGGYIEYRIRTGDIEVTRRYSEFASLRSALVSLHPTIIVPPIPEKHTMADYAAKPTKAKEDASIIDQRKRMLAVFLNRCRRITAVLDDKVFWRFLDPNSSWNEVINSPPVSDVPKNRLQAPPLDPSHPTPAHAWLPIPATSAKLKTSGTSSSGTPVSPPGSSAYPSTAAHTTAGPQVFGRFPPNPENLSEFELDPYFLNFEAATKETEVLMSGSIDKTNRRMIEHLSKYAAEHEKLGARFNAFALSESNQTVAAALEKVGQAIDTTYLASEELAMNLGANFAEPMREGTQFAGAVSKNLSYRTQKRVQLEMTKDELEKNRNMLESLERSEAEAKRIDAYLTQSTTLGGPPRRSTSTASNKNSPPQRRDGSEETESVDSDFPPTHGAAGTSPPPSADQGQPDGMSSSQHRKTQSGNFITNKVFGGFRHAINGFADVDPERSRRDQIGKTREKLGQLEQALQVSEKDTTDASQAVMKDLKRFQGEKEEDIQRYMIAFARDQIAWAKKSREAWSEAKEEIDKIVPR</sequence>
<dbReference type="InterPro" id="IPR001683">
    <property type="entry name" value="PX_dom"/>
</dbReference>
<dbReference type="PROSITE" id="PS00130">
    <property type="entry name" value="U_DNA_GLYCOSYLASE"/>
    <property type="match status" value="1"/>
</dbReference>
<dbReference type="GO" id="GO:0005634">
    <property type="term" value="C:nucleus"/>
    <property type="evidence" value="ECO:0007669"/>
    <property type="project" value="UniProtKB-SubCell"/>
</dbReference>
<dbReference type="HAMAP" id="MF_00148">
    <property type="entry name" value="UDG"/>
    <property type="match status" value="1"/>
</dbReference>
<dbReference type="Proteomes" id="UP000038010">
    <property type="component" value="Unassembled WGS sequence"/>
</dbReference>
<dbReference type="PANTHER" id="PTHR46979:SF2">
    <property type="entry name" value="SORTING NEXIN-41"/>
    <property type="match status" value="1"/>
</dbReference>
<comment type="similarity">
    <text evidence="3">Belongs to the sorting nexin family.</text>
</comment>
<dbReference type="STRING" id="1664694.A0A0N1NZ70"/>
<keyword evidence="8" id="KW-0653">Protein transport</keyword>
<name>A0A0N1NZ70_9EURO</name>
<evidence type="ECO:0000256" key="6">
    <source>
        <dbReference type="ARBA" id="ARBA00022763"/>
    </source>
</evidence>
<dbReference type="InterPro" id="IPR027267">
    <property type="entry name" value="AH/BAR_dom_sf"/>
</dbReference>
<feature type="coiled-coil region" evidence="17">
    <location>
        <begin position="883"/>
        <end position="913"/>
    </location>
</feature>
<evidence type="ECO:0000256" key="8">
    <source>
        <dbReference type="ARBA" id="ARBA00022927"/>
    </source>
</evidence>
<dbReference type="InterPro" id="IPR018085">
    <property type="entry name" value="Ura-DNA_Glyclase_AS"/>
</dbReference>
<feature type="compositionally biased region" description="Polar residues" evidence="18">
    <location>
        <begin position="36"/>
        <end position="51"/>
    </location>
</feature>
<dbReference type="SMART" id="SM00987">
    <property type="entry name" value="UreE_C"/>
    <property type="match status" value="1"/>
</dbReference>
<evidence type="ECO:0000256" key="9">
    <source>
        <dbReference type="ARBA" id="ARBA00023006"/>
    </source>
</evidence>
<keyword evidence="12" id="KW-0472">Membrane</keyword>
<evidence type="ECO:0000256" key="16">
    <source>
        <dbReference type="PROSITE-ProRule" id="PRU10072"/>
    </source>
</evidence>
<evidence type="ECO:0000313" key="21">
    <source>
        <dbReference type="Proteomes" id="UP000038010"/>
    </source>
</evidence>
<keyword evidence="11 15" id="KW-0496">Mitochondrion</keyword>
<evidence type="ECO:0000256" key="15">
    <source>
        <dbReference type="HAMAP-Rule" id="MF_03166"/>
    </source>
</evidence>
<evidence type="ECO:0000256" key="4">
    <source>
        <dbReference type="ARBA" id="ARBA00022448"/>
    </source>
</evidence>
<dbReference type="FunFam" id="3.40.470.10:FF:000007">
    <property type="entry name" value="Uracil-DNA glycosylase"/>
    <property type="match status" value="1"/>
</dbReference>
<feature type="compositionally biased region" description="Polar residues" evidence="18">
    <location>
        <begin position="979"/>
        <end position="988"/>
    </location>
</feature>
<dbReference type="GO" id="GO:0006284">
    <property type="term" value="P:base-excision repair"/>
    <property type="evidence" value="ECO:0007669"/>
    <property type="project" value="UniProtKB-UniRule"/>
</dbReference>
<feature type="region of interest" description="Disordered" evidence="18">
    <location>
        <begin position="917"/>
        <end position="988"/>
    </location>
</feature>
<dbReference type="SUPFAM" id="SSF52141">
    <property type="entry name" value="Uracil-DNA glycosylase-like"/>
    <property type="match status" value="1"/>
</dbReference>
<dbReference type="SMART" id="SM00312">
    <property type="entry name" value="PX"/>
    <property type="match status" value="1"/>
</dbReference>
<keyword evidence="13 15" id="KW-0234">DNA repair</keyword>
<dbReference type="Gene3D" id="1.20.1270.60">
    <property type="entry name" value="Arfaptin homology (AH) domain/BAR domain"/>
    <property type="match status" value="2"/>
</dbReference>
<evidence type="ECO:0000256" key="7">
    <source>
        <dbReference type="ARBA" id="ARBA00022801"/>
    </source>
</evidence>
<dbReference type="VEuPathDB" id="FungiDB:AB675_11479"/>
<dbReference type="AlphaFoldDB" id="A0A0N1NZ70"/>
<dbReference type="GO" id="GO:0010008">
    <property type="term" value="C:endosome membrane"/>
    <property type="evidence" value="ECO:0007669"/>
    <property type="project" value="UniProtKB-SubCell"/>
</dbReference>
<keyword evidence="17" id="KW-0175">Coiled coil</keyword>
<evidence type="ECO:0000256" key="14">
    <source>
        <dbReference type="ARBA" id="ARBA00023242"/>
    </source>
</evidence>
<evidence type="ECO:0000259" key="19">
    <source>
        <dbReference type="PROSITE" id="PS50195"/>
    </source>
</evidence>
<feature type="compositionally biased region" description="Polar residues" evidence="18">
    <location>
        <begin position="740"/>
        <end position="751"/>
    </location>
</feature>
<dbReference type="GO" id="GO:0035091">
    <property type="term" value="F:phosphatidylinositol binding"/>
    <property type="evidence" value="ECO:0007669"/>
    <property type="project" value="InterPro"/>
</dbReference>
<feature type="region of interest" description="Disordered" evidence="18">
    <location>
        <begin position="374"/>
        <end position="413"/>
    </location>
</feature>
<dbReference type="SUPFAM" id="SSF64268">
    <property type="entry name" value="PX domain"/>
    <property type="match status" value="1"/>
</dbReference>
<dbReference type="Pfam" id="PF00787">
    <property type="entry name" value="PX"/>
    <property type="match status" value="1"/>
</dbReference>
<dbReference type="EC" id="3.2.2.27" evidence="15"/>
<feature type="compositionally biased region" description="Low complexity" evidence="18">
    <location>
        <begin position="448"/>
        <end position="457"/>
    </location>
</feature>
<dbReference type="NCBIfam" id="NF003588">
    <property type="entry name" value="PRK05254.1-1"/>
    <property type="match status" value="1"/>
</dbReference>
<dbReference type="InterPro" id="IPR036871">
    <property type="entry name" value="PX_dom_sf"/>
</dbReference>
<dbReference type="GO" id="GO:0006914">
    <property type="term" value="P:autophagy"/>
    <property type="evidence" value="ECO:0007669"/>
    <property type="project" value="UniProtKB-KW"/>
</dbReference>
<keyword evidence="5" id="KW-0967">Endosome</keyword>
<feature type="compositionally biased region" description="Low complexity" evidence="18">
    <location>
        <begin position="723"/>
        <end position="739"/>
    </location>
</feature>
<comment type="subcellular location">
    <subcellularLocation>
        <location evidence="1">Endosome membrane</location>
        <topology evidence="1">Peripheral membrane protein</topology>
    </subcellularLocation>
    <subcellularLocation>
        <location evidence="15">Mitochondrion</location>
    </subcellularLocation>
    <subcellularLocation>
        <location evidence="15">Nucleus</location>
    </subcellularLocation>
</comment>
<evidence type="ECO:0000256" key="11">
    <source>
        <dbReference type="ARBA" id="ARBA00023128"/>
    </source>
</evidence>
<proteinExistence type="inferred from homology"/>
<feature type="region of interest" description="Disordered" evidence="18">
    <location>
        <begin position="689"/>
        <end position="762"/>
    </location>
</feature>
<keyword evidence="21" id="KW-1185">Reference proteome</keyword>
<dbReference type="GO" id="GO:0015031">
    <property type="term" value="P:protein transport"/>
    <property type="evidence" value="ECO:0007669"/>
    <property type="project" value="UniProtKB-KW"/>
</dbReference>
<dbReference type="GO" id="GO:0005739">
    <property type="term" value="C:mitochondrion"/>
    <property type="evidence" value="ECO:0007669"/>
    <property type="project" value="UniProtKB-SubCell"/>
</dbReference>
<keyword evidence="14 15" id="KW-0539">Nucleus</keyword>
<dbReference type="PROSITE" id="PS50195">
    <property type="entry name" value="PX"/>
    <property type="match status" value="1"/>
</dbReference>
<dbReference type="NCBIfam" id="NF003592">
    <property type="entry name" value="PRK05254.1-5"/>
    <property type="match status" value="1"/>
</dbReference>
<keyword evidence="7 15" id="KW-0378">Hydrolase</keyword>
<comment type="similarity">
    <text evidence="2 15">Belongs to the uracil-DNA glycosylase (UDG) superfamily. UNG family.</text>
</comment>
<dbReference type="EMBL" id="LFJN01000013">
    <property type="protein sequence ID" value="KPI40067.1"/>
    <property type="molecule type" value="Genomic_DNA"/>
</dbReference>
<dbReference type="NCBIfam" id="NF003589">
    <property type="entry name" value="PRK05254.1-2"/>
    <property type="match status" value="1"/>
</dbReference>
<dbReference type="InterPro" id="IPR002043">
    <property type="entry name" value="UDG_fam1"/>
</dbReference>
<comment type="function">
    <text evidence="15">Excises uracil residues from the DNA which can arise as a result of misincorporation of dUMP residues by DNA polymerase or due to deamination of cytosine.</text>
</comment>
<feature type="compositionally biased region" description="Polar residues" evidence="18">
    <location>
        <begin position="917"/>
        <end position="941"/>
    </location>
</feature>
<dbReference type="InterPro" id="IPR036895">
    <property type="entry name" value="Uracil-DNA_glycosylase-like_sf"/>
</dbReference>
<keyword evidence="9" id="KW-0072">Autophagy</keyword>
<accession>A0A0N1NZ70</accession>
<feature type="region of interest" description="Disordered" evidence="18">
    <location>
        <begin position="476"/>
        <end position="552"/>
    </location>
</feature>
<dbReference type="GeneID" id="28732210"/>
<dbReference type="CDD" id="cd06867">
    <property type="entry name" value="PX_SNX41_42"/>
    <property type="match status" value="1"/>
</dbReference>
<feature type="region of interest" description="Disordered" evidence="18">
    <location>
        <begin position="319"/>
        <end position="349"/>
    </location>
</feature>
<evidence type="ECO:0000256" key="10">
    <source>
        <dbReference type="ARBA" id="ARBA00023121"/>
    </source>
</evidence>
<evidence type="ECO:0000256" key="5">
    <source>
        <dbReference type="ARBA" id="ARBA00022753"/>
    </source>
</evidence>
<keyword evidence="4" id="KW-0813">Transport</keyword>
<dbReference type="CDD" id="cd10027">
    <property type="entry name" value="UDG-F1-like"/>
    <property type="match status" value="1"/>
</dbReference>
<evidence type="ECO:0000256" key="18">
    <source>
        <dbReference type="SAM" id="MobiDB-lite"/>
    </source>
</evidence>
<evidence type="ECO:0000256" key="17">
    <source>
        <dbReference type="SAM" id="Coils"/>
    </source>
</evidence>
<dbReference type="RefSeq" id="XP_018000030.1">
    <property type="nucleotide sequence ID" value="XM_018140329.1"/>
</dbReference>
<protein>
    <recommendedName>
        <fullName evidence="15">Uracil-DNA glycosylase</fullName>
        <shortName evidence="15">UDG</shortName>
        <ecNumber evidence="15">3.2.2.27</ecNumber>
    </recommendedName>
</protein>
<dbReference type="Gene3D" id="3.30.1520.10">
    <property type="entry name" value="Phox-like domain"/>
    <property type="match status" value="1"/>
</dbReference>
<feature type="compositionally biased region" description="Basic and acidic residues" evidence="18">
    <location>
        <begin position="383"/>
        <end position="402"/>
    </location>
</feature>
<gene>
    <name evidence="15" type="primary">UNG1</name>
    <name evidence="20" type="ORF">AB675_11479</name>
</gene>
<dbReference type="Gene3D" id="3.40.470.10">
    <property type="entry name" value="Uracil-DNA glycosylase-like domain"/>
    <property type="match status" value="1"/>
</dbReference>
<keyword evidence="10" id="KW-0446">Lipid-binding</keyword>
<reference evidence="20 21" key="1">
    <citation type="submission" date="2015-06" db="EMBL/GenBank/DDBJ databases">
        <title>Draft genome of the ant-associated black yeast Phialophora attae CBS 131958.</title>
        <authorList>
            <person name="Moreno L.F."/>
            <person name="Stielow B.J."/>
            <person name="de Hoog S."/>
            <person name="Vicente V.A."/>
            <person name="Weiss V.A."/>
            <person name="de Vries M."/>
            <person name="Cruz L.M."/>
            <person name="Souza E.M."/>
        </authorList>
    </citation>
    <scope>NUCLEOTIDE SEQUENCE [LARGE SCALE GENOMIC DNA]</scope>
    <source>
        <strain evidence="20 21">CBS 131958</strain>
    </source>
</reference>
<evidence type="ECO:0000256" key="12">
    <source>
        <dbReference type="ARBA" id="ARBA00023136"/>
    </source>
</evidence>
<dbReference type="GO" id="GO:0005829">
    <property type="term" value="C:cytosol"/>
    <property type="evidence" value="ECO:0007669"/>
    <property type="project" value="GOC"/>
</dbReference>
<organism evidence="20 21">
    <name type="scientific">Cyphellophora attinorum</name>
    <dbReference type="NCBI Taxonomy" id="1664694"/>
    <lineage>
        <taxon>Eukaryota</taxon>
        <taxon>Fungi</taxon>
        <taxon>Dikarya</taxon>
        <taxon>Ascomycota</taxon>
        <taxon>Pezizomycotina</taxon>
        <taxon>Eurotiomycetes</taxon>
        <taxon>Chaetothyriomycetidae</taxon>
        <taxon>Chaetothyriales</taxon>
        <taxon>Cyphellophoraceae</taxon>
        <taxon>Cyphellophora</taxon>
    </lineage>
</organism>
<evidence type="ECO:0000256" key="13">
    <source>
        <dbReference type="ARBA" id="ARBA00023204"/>
    </source>
</evidence>
<comment type="caution">
    <text evidence="20">The sequence shown here is derived from an EMBL/GenBank/DDBJ whole genome shotgun (WGS) entry which is preliminary data.</text>
</comment>
<keyword evidence="6 15" id="KW-0227">DNA damage</keyword>
<dbReference type="OrthoDB" id="10031947at2759"/>
<dbReference type="PANTHER" id="PTHR46979">
    <property type="entry name" value="SORTING NEXIN-41"/>
    <property type="match status" value="1"/>
</dbReference>
<evidence type="ECO:0000256" key="1">
    <source>
        <dbReference type="ARBA" id="ARBA00004481"/>
    </source>
</evidence>